<keyword evidence="2" id="KW-0812">Transmembrane</keyword>
<evidence type="ECO:0000256" key="2">
    <source>
        <dbReference type="SAM" id="Phobius"/>
    </source>
</evidence>
<proteinExistence type="predicted"/>
<sequence>MACRSPSSSSCLLLLALLLLRVTALQVTPNSPCASFCMDAADLDRSDSRASTTDGDDIVCTDDGYLRQKTGQKFQRCLACLQDSDFQRGDENDQNWFLYNLRYSFDYCIFGYPNASDVGSNPCMTSEACGPLEAAMKYGITDPDDRAQYDYCEADNKAMLSSAFESCYSCVRADRTHTYLSNFLVALEAGCEQKPAPGKTIGLNDTVFAESGIQMIDPSASAAASSGKLATTAIAGIAIGAFVAVLVLVGCVYMQYRKRKNRAARSRRARASALSFGRQHQMTPSFRDGDYESPMRERAYVDPAAALGSNPMAGGSPSVWGSPNGITSIRTSPKLSNITTSLPCPPPVHSSPRQLASPDDYTTPTSTTSTRSNAPLLHHKPYNPADNRSPVGSPLPSPGFTVASPRMTSPLSSRDNRDPESTSPWEEQRVAGSRNLMKKKASWGSVAPVEAHNIQTTFAPPPRKET</sequence>
<feature type="region of interest" description="Disordered" evidence="1">
    <location>
        <begin position="306"/>
        <end position="466"/>
    </location>
</feature>
<gene>
    <name evidence="4" type="ORF">QQX98_002040</name>
</gene>
<evidence type="ECO:0008006" key="6">
    <source>
        <dbReference type="Google" id="ProtNLM"/>
    </source>
</evidence>
<dbReference type="Proteomes" id="UP001498476">
    <property type="component" value="Unassembled WGS sequence"/>
</dbReference>
<feature type="transmembrane region" description="Helical" evidence="2">
    <location>
        <begin position="233"/>
        <end position="256"/>
    </location>
</feature>
<feature type="compositionally biased region" description="Low complexity" evidence="1">
    <location>
        <begin position="362"/>
        <end position="372"/>
    </location>
</feature>
<accession>A0ABR1HL24</accession>
<feature type="chain" id="PRO_5046144459" description="LPXTG-domain-containing protein" evidence="3">
    <location>
        <begin position="25"/>
        <end position="466"/>
    </location>
</feature>
<name>A0ABR1HL24_9HYPO</name>
<feature type="compositionally biased region" description="Polar residues" evidence="1">
    <location>
        <begin position="319"/>
        <end position="342"/>
    </location>
</feature>
<reference evidence="4 5" key="1">
    <citation type="journal article" date="2025" name="Microbiol. Resour. Announc.">
        <title>Draft genome sequences for Neonectria magnoliae and Neonectria punicea, canker pathogens of Liriodendron tulipifera and Acer saccharum in West Virginia.</title>
        <authorList>
            <person name="Petronek H.M."/>
            <person name="Kasson M.T."/>
            <person name="Metheny A.M."/>
            <person name="Stauder C.M."/>
            <person name="Lovett B."/>
            <person name="Lynch S.C."/>
            <person name="Garnas J.R."/>
            <person name="Kasson L.R."/>
            <person name="Stajich J.E."/>
        </authorList>
    </citation>
    <scope>NUCLEOTIDE SEQUENCE [LARGE SCALE GENOMIC DNA]</scope>
    <source>
        <strain evidence="4 5">NRRL 64653</strain>
    </source>
</reference>
<evidence type="ECO:0000313" key="5">
    <source>
        <dbReference type="Proteomes" id="UP001498476"/>
    </source>
</evidence>
<keyword evidence="2" id="KW-1133">Transmembrane helix</keyword>
<dbReference type="EMBL" id="JAZAVJ010000020">
    <property type="protein sequence ID" value="KAK7421824.1"/>
    <property type="molecule type" value="Genomic_DNA"/>
</dbReference>
<evidence type="ECO:0000313" key="4">
    <source>
        <dbReference type="EMBL" id="KAK7421824.1"/>
    </source>
</evidence>
<protein>
    <recommendedName>
        <fullName evidence="6">LPXTG-domain-containing protein</fullName>
    </recommendedName>
</protein>
<feature type="signal peptide" evidence="3">
    <location>
        <begin position="1"/>
        <end position="24"/>
    </location>
</feature>
<organism evidence="4 5">
    <name type="scientific">Neonectria punicea</name>
    <dbReference type="NCBI Taxonomy" id="979145"/>
    <lineage>
        <taxon>Eukaryota</taxon>
        <taxon>Fungi</taxon>
        <taxon>Dikarya</taxon>
        <taxon>Ascomycota</taxon>
        <taxon>Pezizomycotina</taxon>
        <taxon>Sordariomycetes</taxon>
        <taxon>Hypocreomycetidae</taxon>
        <taxon>Hypocreales</taxon>
        <taxon>Nectriaceae</taxon>
        <taxon>Neonectria</taxon>
    </lineage>
</organism>
<keyword evidence="3" id="KW-0732">Signal</keyword>
<feature type="region of interest" description="Disordered" evidence="1">
    <location>
        <begin position="267"/>
        <end position="293"/>
    </location>
</feature>
<evidence type="ECO:0000256" key="3">
    <source>
        <dbReference type="SAM" id="SignalP"/>
    </source>
</evidence>
<comment type="caution">
    <text evidence="4">The sequence shown here is derived from an EMBL/GenBank/DDBJ whole genome shotgun (WGS) entry which is preliminary data.</text>
</comment>
<keyword evidence="2" id="KW-0472">Membrane</keyword>
<evidence type="ECO:0000256" key="1">
    <source>
        <dbReference type="SAM" id="MobiDB-lite"/>
    </source>
</evidence>
<keyword evidence="5" id="KW-1185">Reference proteome</keyword>